<keyword evidence="2" id="KW-1185">Reference proteome</keyword>
<name>A0A1Q9BQM5_SYMMI</name>
<protein>
    <submittedName>
        <fullName evidence="1">Uncharacterized protein</fullName>
    </submittedName>
</protein>
<sequence length="76" mass="8057">MHGAAARPTRKGAVVMVLEPSKAPSWRAIRRNVYKAGAVVMVLKPSKDGAVVMVLKPSKDGLLATEQPRNIGFACG</sequence>
<dbReference type="Proteomes" id="UP000186817">
    <property type="component" value="Unassembled WGS sequence"/>
</dbReference>
<reference evidence="1 2" key="1">
    <citation type="submission" date="2016-02" db="EMBL/GenBank/DDBJ databases">
        <title>Genome analysis of coral dinoflagellate symbionts highlights evolutionary adaptations to a symbiotic lifestyle.</title>
        <authorList>
            <person name="Aranda M."/>
            <person name="Li Y."/>
            <person name="Liew Y.J."/>
            <person name="Baumgarten S."/>
            <person name="Simakov O."/>
            <person name="Wilson M."/>
            <person name="Piel J."/>
            <person name="Ashoor H."/>
            <person name="Bougouffa S."/>
            <person name="Bajic V.B."/>
            <person name="Ryu T."/>
            <person name="Ravasi T."/>
            <person name="Bayer T."/>
            <person name="Micklem G."/>
            <person name="Kim H."/>
            <person name="Bhak J."/>
            <person name="Lajeunesse T.C."/>
            <person name="Voolstra C.R."/>
        </authorList>
    </citation>
    <scope>NUCLEOTIDE SEQUENCE [LARGE SCALE GENOMIC DNA]</scope>
    <source>
        <strain evidence="1 2">CCMP2467</strain>
    </source>
</reference>
<comment type="caution">
    <text evidence="1">The sequence shown here is derived from an EMBL/GenBank/DDBJ whole genome shotgun (WGS) entry which is preliminary data.</text>
</comment>
<gene>
    <name evidence="1" type="ORF">AK812_SmicGene47942</name>
</gene>
<dbReference type="AlphaFoldDB" id="A0A1Q9BQM5"/>
<evidence type="ECO:0000313" key="2">
    <source>
        <dbReference type="Proteomes" id="UP000186817"/>
    </source>
</evidence>
<dbReference type="EMBL" id="LSRX01006713">
    <property type="protein sequence ID" value="OLP73003.1"/>
    <property type="molecule type" value="Genomic_DNA"/>
</dbReference>
<organism evidence="1 2">
    <name type="scientific">Symbiodinium microadriaticum</name>
    <name type="common">Dinoflagellate</name>
    <name type="synonym">Zooxanthella microadriatica</name>
    <dbReference type="NCBI Taxonomy" id="2951"/>
    <lineage>
        <taxon>Eukaryota</taxon>
        <taxon>Sar</taxon>
        <taxon>Alveolata</taxon>
        <taxon>Dinophyceae</taxon>
        <taxon>Suessiales</taxon>
        <taxon>Symbiodiniaceae</taxon>
        <taxon>Symbiodinium</taxon>
    </lineage>
</organism>
<evidence type="ECO:0000313" key="1">
    <source>
        <dbReference type="EMBL" id="OLP73003.1"/>
    </source>
</evidence>
<proteinExistence type="predicted"/>
<accession>A0A1Q9BQM5</accession>